<dbReference type="AlphaFoldDB" id="A0A1S4FMH8"/>
<dbReference type="GO" id="GO:0003682">
    <property type="term" value="F:chromatin binding"/>
    <property type="evidence" value="ECO:0007669"/>
    <property type="project" value="UniProtKB-ARBA"/>
</dbReference>
<protein>
    <recommendedName>
        <fullName evidence="12">C2H2-type domain-containing protein</fullName>
    </recommendedName>
</protein>
<feature type="domain" description="C2H2-type" evidence="12">
    <location>
        <begin position="242"/>
        <end position="270"/>
    </location>
</feature>
<dbReference type="PROSITE" id="PS00028">
    <property type="entry name" value="ZINC_FINGER_C2H2_1"/>
    <property type="match status" value="8"/>
</dbReference>
<evidence type="ECO:0000256" key="2">
    <source>
        <dbReference type="ARBA" id="ARBA00022723"/>
    </source>
</evidence>
<dbReference type="InterPro" id="IPR036236">
    <property type="entry name" value="Znf_C2H2_sf"/>
</dbReference>
<sequence length="459" mass="53526">MSAKSFNNYTFSPRDLMANICNFCGSTKPNVDGLLQTDLNLDSTFLEMAATHFWFSEDELKSFCICHLCREKLLAFHQFYCQVQMLYAPKADIKVENIPNKTDENDIEVEPLNIKTEVDSSGEDGKVGQPDMDEVQDDRPPHLLIKNKDIRLFCDMKCPFCSEQFDTFDLLRVHCRLVHKQKSYVTCCNSQFSIYSKLQEHILAHIDPNCFRCKLCDSNLRSMRNLIRHQNTVHPNDGEKTYDCELCTEKFSARYLLNDHITIIHSSDKKFECPHCLKRFINSKQVTYHIRYKHTNGEQLKCEVCSKVCTGKSNLERHRSLHSSTRVNCPICERSLKNEWTLQKHLKSHREATMNIKCSFCDKSSPNLHALRQHVKAAHTEQKRRYQCPSCDKTFNRTFCLKVHMTVHTGELPYSCDVCAKPFRTAANLYGHRKVHHPEEFRKQKVQKLMPVKEEVLTE</sequence>
<evidence type="ECO:0000256" key="1">
    <source>
        <dbReference type="ARBA" id="ARBA00004123"/>
    </source>
</evidence>
<name>A0A1S4FMH8_AEDAE</name>
<evidence type="ECO:0000256" key="5">
    <source>
        <dbReference type="ARBA" id="ARBA00022833"/>
    </source>
</evidence>
<dbReference type="Proteomes" id="UP000008820">
    <property type="component" value="Chromosome 3"/>
</dbReference>
<evidence type="ECO:0000256" key="10">
    <source>
        <dbReference type="PROSITE-ProRule" id="PRU00042"/>
    </source>
</evidence>
<dbReference type="InterPro" id="IPR012934">
    <property type="entry name" value="Znf_AD"/>
</dbReference>
<evidence type="ECO:0000256" key="8">
    <source>
        <dbReference type="ARBA" id="ARBA00023163"/>
    </source>
</evidence>
<dbReference type="SMART" id="SM00355">
    <property type="entry name" value="ZnF_C2H2"/>
    <property type="match status" value="10"/>
</dbReference>
<dbReference type="Gene3D" id="3.30.160.60">
    <property type="entry name" value="Classic Zinc Finger"/>
    <property type="match status" value="5"/>
</dbReference>
<feature type="domain" description="C2H2-type" evidence="12">
    <location>
        <begin position="300"/>
        <end position="327"/>
    </location>
</feature>
<feature type="domain" description="C2H2-type" evidence="12">
    <location>
        <begin position="356"/>
        <end position="384"/>
    </location>
</feature>
<keyword evidence="14" id="KW-1185">Reference proteome</keyword>
<evidence type="ECO:0000313" key="13">
    <source>
        <dbReference type="EnsemblMetazoa" id="AAEL009511-PB"/>
    </source>
</evidence>
<dbReference type="GO" id="GO:0005634">
    <property type="term" value="C:nucleus"/>
    <property type="evidence" value="ECO:0007669"/>
    <property type="project" value="UniProtKB-SubCell"/>
</dbReference>
<keyword evidence="7" id="KW-0238">DNA-binding</keyword>
<feature type="domain" description="C2H2-type" evidence="12">
    <location>
        <begin position="211"/>
        <end position="239"/>
    </location>
</feature>
<reference evidence="13 14" key="1">
    <citation type="submission" date="2017-06" db="EMBL/GenBank/DDBJ databases">
        <title>Aedes aegypti genome working group (AGWG) sequencing and assembly.</title>
        <authorList>
            <consortium name="Aedes aegypti Genome Working Group (AGWG)"/>
            <person name="Matthews B.J."/>
        </authorList>
    </citation>
    <scope>NUCLEOTIDE SEQUENCE [LARGE SCALE GENOMIC DNA]</scope>
    <source>
        <strain evidence="13 14">LVP_AGWG</strain>
    </source>
</reference>
<keyword evidence="9" id="KW-0539">Nucleus</keyword>
<feature type="domain" description="C2H2-type" evidence="12">
    <location>
        <begin position="414"/>
        <end position="441"/>
    </location>
</feature>
<dbReference type="SMART" id="SM00868">
    <property type="entry name" value="zf-AD"/>
    <property type="match status" value="1"/>
</dbReference>
<feature type="domain" description="C2H2-type" evidence="12">
    <location>
        <begin position="271"/>
        <end position="299"/>
    </location>
</feature>
<evidence type="ECO:0000259" key="12">
    <source>
        <dbReference type="PROSITE" id="PS50157"/>
    </source>
</evidence>
<dbReference type="PANTHER" id="PTHR24379:SF121">
    <property type="entry name" value="C2H2-TYPE DOMAIN-CONTAINING PROTEIN"/>
    <property type="match status" value="1"/>
</dbReference>
<dbReference type="GO" id="GO:0008270">
    <property type="term" value="F:zinc ion binding"/>
    <property type="evidence" value="ECO:0007669"/>
    <property type="project" value="UniProtKB-KW"/>
</dbReference>
<keyword evidence="2" id="KW-0479">Metal-binding</keyword>
<evidence type="ECO:0000256" key="7">
    <source>
        <dbReference type="ARBA" id="ARBA00023125"/>
    </source>
</evidence>
<dbReference type="EnsemblMetazoa" id="AAEL009511-RB">
    <property type="protein sequence ID" value="AAEL009511-PB"/>
    <property type="gene ID" value="AAEL009511"/>
</dbReference>
<dbReference type="GO" id="GO:0043565">
    <property type="term" value="F:sequence-specific DNA binding"/>
    <property type="evidence" value="ECO:0007669"/>
    <property type="project" value="UniProtKB-ARBA"/>
</dbReference>
<keyword evidence="5" id="KW-0862">Zinc</keyword>
<accession>A0A1S4FMH8</accession>
<evidence type="ECO:0000256" key="4">
    <source>
        <dbReference type="ARBA" id="ARBA00022771"/>
    </source>
</evidence>
<keyword evidence="3" id="KW-0677">Repeat</keyword>
<dbReference type="Gene3D" id="3.40.1800.20">
    <property type="match status" value="1"/>
</dbReference>
<dbReference type="GO" id="GO:0040029">
    <property type="term" value="P:epigenetic regulation of gene expression"/>
    <property type="evidence" value="ECO:0007669"/>
    <property type="project" value="UniProtKB-ARBA"/>
</dbReference>
<evidence type="ECO:0000256" key="6">
    <source>
        <dbReference type="ARBA" id="ARBA00023015"/>
    </source>
</evidence>
<dbReference type="GO" id="GO:0000785">
    <property type="term" value="C:chromatin"/>
    <property type="evidence" value="ECO:0007669"/>
    <property type="project" value="UniProtKB-ARBA"/>
</dbReference>
<reference evidence="13" key="2">
    <citation type="submission" date="2025-05" db="UniProtKB">
        <authorList>
            <consortium name="EnsemblMetazoa"/>
        </authorList>
    </citation>
    <scope>IDENTIFICATION</scope>
    <source>
        <strain evidence="13">LVP_AGWG</strain>
    </source>
</reference>
<feature type="domain" description="C2H2-type" evidence="12">
    <location>
        <begin position="156"/>
        <end position="184"/>
    </location>
</feature>
<evidence type="ECO:0000256" key="9">
    <source>
        <dbReference type="ARBA" id="ARBA00023242"/>
    </source>
</evidence>
<dbReference type="InterPro" id="IPR013087">
    <property type="entry name" value="Znf_C2H2_type"/>
</dbReference>
<dbReference type="VEuPathDB" id="VectorBase:AAEL009511"/>
<dbReference type="FunFam" id="3.30.160.60:FF:000690">
    <property type="entry name" value="Zinc finger protein 354C"/>
    <property type="match status" value="1"/>
</dbReference>
<dbReference type="SUPFAM" id="SSF57667">
    <property type="entry name" value="beta-beta-alpha zinc fingers"/>
    <property type="match status" value="5"/>
</dbReference>
<dbReference type="FunFam" id="3.30.160.60:FF:001228">
    <property type="entry name" value="Zinc finger protein 236"/>
    <property type="match status" value="1"/>
</dbReference>
<dbReference type="PROSITE" id="PS50157">
    <property type="entry name" value="ZINC_FINGER_C2H2_2"/>
    <property type="match status" value="8"/>
</dbReference>
<dbReference type="PANTHER" id="PTHR24379">
    <property type="entry name" value="KRAB AND ZINC FINGER DOMAIN-CONTAINING"/>
    <property type="match status" value="1"/>
</dbReference>
<feature type="region of interest" description="Disordered" evidence="11">
    <location>
        <begin position="118"/>
        <end position="139"/>
    </location>
</feature>
<comment type="subcellular location">
    <subcellularLocation>
        <location evidence="1">Nucleus</location>
    </subcellularLocation>
</comment>
<proteinExistence type="predicted"/>
<dbReference type="OrthoDB" id="10039931at2759"/>
<organism evidence="13 14">
    <name type="scientific">Aedes aegypti</name>
    <name type="common">Yellowfever mosquito</name>
    <name type="synonym">Culex aegypti</name>
    <dbReference type="NCBI Taxonomy" id="7159"/>
    <lineage>
        <taxon>Eukaryota</taxon>
        <taxon>Metazoa</taxon>
        <taxon>Ecdysozoa</taxon>
        <taxon>Arthropoda</taxon>
        <taxon>Hexapoda</taxon>
        <taxon>Insecta</taxon>
        <taxon>Pterygota</taxon>
        <taxon>Neoptera</taxon>
        <taxon>Endopterygota</taxon>
        <taxon>Diptera</taxon>
        <taxon>Nematocera</taxon>
        <taxon>Culicoidea</taxon>
        <taxon>Culicidae</taxon>
        <taxon>Culicinae</taxon>
        <taxon>Aedini</taxon>
        <taxon>Aedes</taxon>
        <taxon>Stegomyia</taxon>
    </lineage>
</organism>
<gene>
    <name evidence="13" type="primary">5572087</name>
</gene>
<keyword evidence="6" id="KW-0805">Transcription regulation</keyword>
<keyword evidence="4 10" id="KW-0863">Zinc-finger</keyword>
<keyword evidence="8" id="KW-0804">Transcription</keyword>
<feature type="domain" description="C2H2-type" evidence="12">
    <location>
        <begin position="386"/>
        <end position="413"/>
    </location>
</feature>
<dbReference type="EnsemblMetazoa" id="AAEL009511-RA">
    <property type="protein sequence ID" value="AAEL009511-PA"/>
    <property type="gene ID" value="AAEL009511"/>
</dbReference>
<evidence type="ECO:0000256" key="3">
    <source>
        <dbReference type="ARBA" id="ARBA00022737"/>
    </source>
</evidence>
<evidence type="ECO:0000256" key="11">
    <source>
        <dbReference type="SAM" id="MobiDB-lite"/>
    </source>
</evidence>
<evidence type="ECO:0000313" key="14">
    <source>
        <dbReference type="Proteomes" id="UP000008820"/>
    </source>
</evidence>
<dbReference type="Pfam" id="PF00096">
    <property type="entry name" value="zf-C2H2"/>
    <property type="match status" value="4"/>
</dbReference>